<gene>
    <name evidence="1" type="ORF">ABS764_14975</name>
</gene>
<comment type="caution">
    <text evidence="1">The sequence shown here is derived from an EMBL/GenBank/DDBJ whole genome shotgun (WGS) entry which is preliminary data.</text>
</comment>
<evidence type="ECO:0008006" key="3">
    <source>
        <dbReference type="Google" id="ProtNLM"/>
    </source>
</evidence>
<sequence>MKFLKRKKTVFHLFLATICCMMLCSCEKKSRPEKDIPEMRIIPQTLIEIAESNLKVVAITQKAQEYKMEKPTRLLFKKIETEHLELKKGIRKIAKDNFIIIPNTLYDTHTLKDFISEANVTSYLKKTNILLQNELEQYKKISKTTPNEQLEILAEETIVILTKNIQTIQEQEKQ</sequence>
<proteinExistence type="predicted"/>
<evidence type="ECO:0000313" key="1">
    <source>
        <dbReference type="EMBL" id="MFL9832153.1"/>
    </source>
</evidence>
<keyword evidence="2" id="KW-1185">Reference proteome</keyword>
<organism evidence="1 2">
    <name type="scientific">Flavobacterium plantiphilum</name>
    <dbReference type="NCBI Taxonomy" id="3163297"/>
    <lineage>
        <taxon>Bacteria</taxon>
        <taxon>Pseudomonadati</taxon>
        <taxon>Bacteroidota</taxon>
        <taxon>Flavobacteriia</taxon>
        <taxon>Flavobacteriales</taxon>
        <taxon>Flavobacteriaceae</taxon>
        <taxon>Flavobacterium</taxon>
    </lineage>
</organism>
<protein>
    <recommendedName>
        <fullName evidence="3">DUF4142 domain-containing protein</fullName>
    </recommendedName>
</protein>
<accession>A0ABW8XW74</accession>
<dbReference type="EMBL" id="JBELQA010000009">
    <property type="protein sequence ID" value="MFL9832153.1"/>
    <property type="molecule type" value="Genomic_DNA"/>
</dbReference>
<evidence type="ECO:0000313" key="2">
    <source>
        <dbReference type="Proteomes" id="UP001629260"/>
    </source>
</evidence>
<dbReference type="RefSeq" id="WP_408082601.1">
    <property type="nucleotide sequence ID" value="NZ_JBELQA010000009.1"/>
</dbReference>
<dbReference type="Proteomes" id="UP001629260">
    <property type="component" value="Unassembled WGS sequence"/>
</dbReference>
<dbReference type="PROSITE" id="PS51257">
    <property type="entry name" value="PROKAR_LIPOPROTEIN"/>
    <property type="match status" value="1"/>
</dbReference>
<name>A0ABW8XW74_9FLAO</name>
<reference evidence="1 2" key="1">
    <citation type="submission" date="2024-06" db="EMBL/GenBank/DDBJ databases">
        <authorList>
            <person name="Kaempfer P."/>
            <person name="Viver T."/>
        </authorList>
    </citation>
    <scope>NUCLEOTIDE SEQUENCE [LARGE SCALE GENOMIC DNA]</scope>
    <source>
        <strain evidence="1 2">ST-87</strain>
    </source>
</reference>